<comment type="caution">
    <text evidence="1">The sequence shown here is derived from an EMBL/GenBank/DDBJ whole genome shotgun (WGS) entry which is preliminary data.</text>
</comment>
<evidence type="ECO:0000313" key="1">
    <source>
        <dbReference type="EMBL" id="PUB11555.1"/>
    </source>
</evidence>
<dbReference type="EMBL" id="QBUD01000013">
    <property type="protein sequence ID" value="PUB11555.1"/>
    <property type="molecule type" value="Genomic_DNA"/>
</dbReference>
<dbReference type="RefSeq" id="WP_108387745.1">
    <property type="nucleotide sequence ID" value="NZ_QBUD01000013.1"/>
</dbReference>
<sequence>MKELLVQLPPQDVIALMSSLRLGSHMTSNPQERDVIAQQVSQLQEAIDAAFGADSNYAGYLAKLSNLDMDLHTLEADLQRSEAQQDFGAAFIALTRSFLALRTQRAALMAEIATELS</sequence>
<gene>
    <name evidence="1" type="ORF">C8N45_11373</name>
</gene>
<keyword evidence="2" id="KW-1185">Reference proteome</keyword>
<dbReference type="AlphaFoldDB" id="A0A2T6K9Y6"/>
<name>A0A2T6K9Y6_9RHOB</name>
<dbReference type="OrthoDB" id="9155693at2"/>
<protein>
    <submittedName>
        <fullName evidence="1">Uncharacterized protein</fullName>
    </submittedName>
</protein>
<dbReference type="Proteomes" id="UP000244523">
    <property type="component" value="Unassembled WGS sequence"/>
</dbReference>
<reference evidence="1 2" key="1">
    <citation type="submission" date="2018-04" db="EMBL/GenBank/DDBJ databases">
        <title>Genomic Encyclopedia of Archaeal and Bacterial Type Strains, Phase II (KMG-II): from individual species to whole genera.</title>
        <authorList>
            <person name="Goeker M."/>
        </authorList>
    </citation>
    <scope>NUCLEOTIDE SEQUENCE [LARGE SCALE GENOMIC DNA]</scope>
    <source>
        <strain evidence="1 2">DSM 29955</strain>
    </source>
</reference>
<accession>A0A2T6K9Y6</accession>
<evidence type="ECO:0000313" key="2">
    <source>
        <dbReference type="Proteomes" id="UP000244523"/>
    </source>
</evidence>
<proteinExistence type="predicted"/>
<organism evidence="1 2">
    <name type="scientific">Yoonia sediminilitoris</name>
    <dbReference type="NCBI Taxonomy" id="1286148"/>
    <lineage>
        <taxon>Bacteria</taxon>
        <taxon>Pseudomonadati</taxon>
        <taxon>Pseudomonadota</taxon>
        <taxon>Alphaproteobacteria</taxon>
        <taxon>Rhodobacterales</taxon>
        <taxon>Paracoccaceae</taxon>
        <taxon>Yoonia</taxon>
    </lineage>
</organism>